<dbReference type="EMBL" id="CAJJDM010000152">
    <property type="protein sequence ID" value="CAD8111523.1"/>
    <property type="molecule type" value="Genomic_DNA"/>
</dbReference>
<dbReference type="InterPro" id="IPR019775">
    <property type="entry name" value="WD40_repeat_CS"/>
</dbReference>
<dbReference type="PROSITE" id="PS50082">
    <property type="entry name" value="WD_REPEATS_2"/>
    <property type="match status" value="3"/>
</dbReference>
<accession>A0A8S1Q859</accession>
<dbReference type="PROSITE" id="PS50294">
    <property type="entry name" value="WD_REPEATS_REGION"/>
    <property type="match status" value="3"/>
</dbReference>
<feature type="repeat" description="WD" evidence="1">
    <location>
        <begin position="229"/>
        <end position="260"/>
    </location>
</feature>
<dbReference type="SMART" id="SM00320">
    <property type="entry name" value="WD40"/>
    <property type="match status" value="4"/>
</dbReference>
<evidence type="ECO:0008006" key="4">
    <source>
        <dbReference type="Google" id="ProtNLM"/>
    </source>
</evidence>
<evidence type="ECO:0000313" key="3">
    <source>
        <dbReference type="Proteomes" id="UP000688137"/>
    </source>
</evidence>
<keyword evidence="3" id="KW-1185">Reference proteome</keyword>
<proteinExistence type="predicted"/>
<sequence>MNIEVLCPEHNEYIIQLDVEENIDLGRRTLCVECQGKKPISLKQSFDRLNAFYQEQQNNKDALPYVLIKQLENLRKTLVQEINSVIASIQIEINQRVNPLQDNYSIVGLSQLQILGERLSSLTSFQEKFLQKSIVNLKQQLYQILDKFFNEQPQKGLLEKQIQQIKGNNTQEEGKIINSYFKKINEVNMEDTCQAIAFNQNGNVMITTSKNDIIVWEFQKGILNQQRILKEHSSEVVCLCVSRKQNFFFSGSTDSQIVVWYLWKAVAKLNEHKGRINCLVLWKNEETMISSSDDGTIRVWNYIRSEWRSGQVMRNHKGAVYQISLNDMNNMLISTSQDTTIIIWEIKENQQWYQKYLLSQNVYGKKVCFIYNCKFVWIPHNTNSIQIYEIGQKQINKLTEMNLEDNGSDNQFNPLIYNRTKNILIQKQLNKITIINKPTSSLNVLQSIDFKDDQFSIEMTDEGNYLIYGGNNKFIIYQLNEQ</sequence>
<dbReference type="PROSITE" id="PS00678">
    <property type="entry name" value="WD_REPEATS_1"/>
    <property type="match status" value="1"/>
</dbReference>
<dbReference type="PANTHER" id="PTHR19920">
    <property type="entry name" value="WD40 PROTEIN CIAO1"/>
    <property type="match status" value="1"/>
</dbReference>
<dbReference type="AlphaFoldDB" id="A0A8S1Q859"/>
<gene>
    <name evidence="2" type="ORF">PPRIM_AZ9-3.1.T1480021</name>
</gene>
<comment type="caution">
    <text evidence="2">The sequence shown here is derived from an EMBL/GenBank/DDBJ whole genome shotgun (WGS) entry which is preliminary data.</text>
</comment>
<protein>
    <recommendedName>
        <fullName evidence="4">WD40-repeat-containing domain</fullName>
    </recommendedName>
</protein>
<dbReference type="InterPro" id="IPR001680">
    <property type="entry name" value="WD40_rpt"/>
</dbReference>
<feature type="repeat" description="WD" evidence="1">
    <location>
        <begin position="269"/>
        <end position="301"/>
    </location>
</feature>
<feature type="repeat" description="WD" evidence="1">
    <location>
        <begin position="313"/>
        <end position="354"/>
    </location>
</feature>
<evidence type="ECO:0000313" key="2">
    <source>
        <dbReference type="EMBL" id="CAD8111523.1"/>
    </source>
</evidence>
<dbReference type="Pfam" id="PF00400">
    <property type="entry name" value="WD40"/>
    <property type="match status" value="3"/>
</dbReference>
<evidence type="ECO:0000256" key="1">
    <source>
        <dbReference type="PROSITE-ProRule" id="PRU00221"/>
    </source>
</evidence>
<keyword evidence="1" id="KW-0853">WD repeat</keyword>
<name>A0A8S1Q859_PARPR</name>
<dbReference type="GO" id="GO:0016226">
    <property type="term" value="P:iron-sulfur cluster assembly"/>
    <property type="evidence" value="ECO:0007669"/>
    <property type="project" value="TreeGrafter"/>
</dbReference>
<reference evidence="2" key="1">
    <citation type="submission" date="2021-01" db="EMBL/GenBank/DDBJ databases">
        <authorList>
            <consortium name="Genoscope - CEA"/>
            <person name="William W."/>
        </authorList>
    </citation>
    <scope>NUCLEOTIDE SEQUENCE</scope>
</reference>
<organism evidence="2 3">
    <name type="scientific">Paramecium primaurelia</name>
    <dbReference type="NCBI Taxonomy" id="5886"/>
    <lineage>
        <taxon>Eukaryota</taxon>
        <taxon>Sar</taxon>
        <taxon>Alveolata</taxon>
        <taxon>Ciliophora</taxon>
        <taxon>Intramacronucleata</taxon>
        <taxon>Oligohymenophorea</taxon>
        <taxon>Peniculida</taxon>
        <taxon>Parameciidae</taxon>
        <taxon>Paramecium</taxon>
    </lineage>
</organism>
<dbReference type="PANTHER" id="PTHR19920:SF0">
    <property type="entry name" value="CYTOSOLIC IRON-SULFUR PROTEIN ASSEMBLY PROTEIN CIAO1-RELATED"/>
    <property type="match status" value="1"/>
</dbReference>
<dbReference type="Proteomes" id="UP000688137">
    <property type="component" value="Unassembled WGS sequence"/>
</dbReference>
<dbReference type="GO" id="GO:0097361">
    <property type="term" value="C:cytosolic [4Fe-4S] assembly targeting complex"/>
    <property type="evidence" value="ECO:0007669"/>
    <property type="project" value="TreeGrafter"/>
</dbReference>
<dbReference type="OMA" id="WEIKENQ"/>